<dbReference type="Proteomes" id="UP000053841">
    <property type="component" value="Unassembled WGS sequence"/>
</dbReference>
<dbReference type="KEGG" id="bze:COCCADRAFT_84078"/>
<dbReference type="GeneID" id="19151695"/>
<evidence type="ECO:0000313" key="1">
    <source>
        <dbReference type="EMBL" id="EUC38015.1"/>
    </source>
</evidence>
<protein>
    <submittedName>
        <fullName evidence="1">Uncharacterized protein</fullName>
    </submittedName>
</protein>
<proteinExistence type="predicted"/>
<gene>
    <name evidence="1" type="ORF">COCCADRAFT_84078</name>
</gene>
<dbReference type="HOGENOM" id="CLU_2967147_0_0_1"/>
<dbReference type="EMBL" id="KI964546">
    <property type="protein sequence ID" value="EUC38015.1"/>
    <property type="molecule type" value="Genomic_DNA"/>
</dbReference>
<dbReference type="RefSeq" id="XP_007707764.1">
    <property type="nucleotide sequence ID" value="XM_007709574.1"/>
</dbReference>
<reference evidence="1 2" key="1">
    <citation type="journal article" date="2013" name="PLoS Genet.">
        <title>Comparative genome structure, secondary metabolite, and effector coding capacity across Cochliobolus pathogens.</title>
        <authorList>
            <person name="Condon B.J."/>
            <person name="Leng Y."/>
            <person name="Wu D."/>
            <person name="Bushley K.E."/>
            <person name="Ohm R.A."/>
            <person name="Otillar R."/>
            <person name="Martin J."/>
            <person name="Schackwitz W."/>
            <person name="Grimwood J."/>
            <person name="MohdZainudin N."/>
            <person name="Xue C."/>
            <person name="Wang R."/>
            <person name="Manning V.A."/>
            <person name="Dhillon B."/>
            <person name="Tu Z.J."/>
            <person name="Steffenson B.J."/>
            <person name="Salamov A."/>
            <person name="Sun H."/>
            <person name="Lowry S."/>
            <person name="LaButti K."/>
            <person name="Han J."/>
            <person name="Copeland A."/>
            <person name="Lindquist E."/>
            <person name="Barry K."/>
            <person name="Schmutz J."/>
            <person name="Baker S.E."/>
            <person name="Ciuffetti L.M."/>
            <person name="Grigoriev I.V."/>
            <person name="Zhong S."/>
            <person name="Turgeon B.G."/>
        </authorList>
    </citation>
    <scope>NUCLEOTIDE SEQUENCE [LARGE SCALE GENOMIC DNA]</scope>
    <source>
        <strain evidence="1 2">26-R-13</strain>
    </source>
</reference>
<evidence type="ECO:0000313" key="2">
    <source>
        <dbReference type="Proteomes" id="UP000053841"/>
    </source>
</evidence>
<feature type="non-terminal residue" evidence="1">
    <location>
        <position position="1"/>
    </location>
</feature>
<sequence>GSIGGNADPHINASSREREVLRWRRAVGGSVVRICTHAAEIGHGIVIKVRNLVPFDGHG</sequence>
<name>W6YK59_COCC2</name>
<accession>W6YK59</accession>
<keyword evidence="2" id="KW-1185">Reference proteome</keyword>
<dbReference type="AlphaFoldDB" id="W6YK59"/>
<organism evidence="1 2">
    <name type="scientific">Cochliobolus carbonum (strain 26-R-13)</name>
    <name type="common">Maize leaf spot fungus</name>
    <name type="synonym">Bipolaris zeicola</name>
    <dbReference type="NCBI Taxonomy" id="930089"/>
    <lineage>
        <taxon>Eukaryota</taxon>
        <taxon>Fungi</taxon>
        <taxon>Dikarya</taxon>
        <taxon>Ascomycota</taxon>
        <taxon>Pezizomycotina</taxon>
        <taxon>Dothideomycetes</taxon>
        <taxon>Pleosporomycetidae</taxon>
        <taxon>Pleosporales</taxon>
        <taxon>Pleosporineae</taxon>
        <taxon>Pleosporaceae</taxon>
        <taxon>Bipolaris</taxon>
    </lineage>
</organism>